<evidence type="ECO:0000313" key="1">
    <source>
        <dbReference type="EnsemblMetazoa" id="Aqu2.1.15864_001"/>
    </source>
</evidence>
<proteinExistence type="predicted"/>
<reference evidence="1" key="1">
    <citation type="submission" date="2017-05" db="UniProtKB">
        <authorList>
            <consortium name="EnsemblMetazoa"/>
        </authorList>
    </citation>
    <scope>IDENTIFICATION</scope>
</reference>
<sequence>MHLSFPMRRQDITNGYNGFADLFDKYPAFQDYDQLSVEMCWILKKSSGFISETVDSWKALLPTIVDVVNVELKHSGQLKSSL</sequence>
<accession>A0A1X7TM06</accession>
<dbReference type="EnsemblMetazoa" id="Aqu2.1.15864_001">
    <property type="protein sequence ID" value="Aqu2.1.15864_001"/>
    <property type="gene ID" value="Aqu2.1.15864"/>
</dbReference>
<protein>
    <submittedName>
        <fullName evidence="1">Uncharacterized protein</fullName>
    </submittedName>
</protein>
<name>A0A1X7TM06_AMPQE</name>
<dbReference type="InParanoid" id="A0A1X7TM06"/>
<organism evidence="1">
    <name type="scientific">Amphimedon queenslandica</name>
    <name type="common">Sponge</name>
    <dbReference type="NCBI Taxonomy" id="400682"/>
    <lineage>
        <taxon>Eukaryota</taxon>
        <taxon>Metazoa</taxon>
        <taxon>Porifera</taxon>
        <taxon>Demospongiae</taxon>
        <taxon>Heteroscleromorpha</taxon>
        <taxon>Haplosclerida</taxon>
        <taxon>Niphatidae</taxon>
        <taxon>Amphimedon</taxon>
    </lineage>
</organism>
<dbReference type="AlphaFoldDB" id="A0A1X7TM06"/>